<evidence type="ECO:0000313" key="2">
    <source>
        <dbReference type="Proteomes" id="UP000254802"/>
    </source>
</evidence>
<dbReference type="PANTHER" id="PTHR46322:SF1">
    <property type="entry name" value="PUROMYCIN-SENSITIVE AMINOPEPTIDASE"/>
    <property type="match status" value="1"/>
</dbReference>
<proteinExistence type="predicted"/>
<protein>
    <submittedName>
        <fullName evidence="1">Aminopeptidase N</fullName>
        <ecNumber evidence="1">3.4.11.2</ecNumber>
    </submittedName>
</protein>
<dbReference type="EMBL" id="UGPN01000002">
    <property type="protein sequence ID" value="STY60400.1"/>
    <property type="molecule type" value="Genomic_DNA"/>
</dbReference>
<keyword evidence="1" id="KW-0378">Hydrolase</keyword>
<dbReference type="GO" id="GO:0008270">
    <property type="term" value="F:zinc ion binding"/>
    <property type="evidence" value="ECO:0007669"/>
    <property type="project" value="InterPro"/>
</dbReference>
<keyword evidence="1" id="KW-0645">Protease</keyword>
<gene>
    <name evidence="1" type="primary">pepN_4</name>
    <name evidence="1" type="ORF">NCTC10638_01598</name>
</gene>
<dbReference type="InterPro" id="IPR042097">
    <property type="entry name" value="Aminopeptidase_N-like_N_sf"/>
</dbReference>
<dbReference type="SUPFAM" id="SSF63737">
    <property type="entry name" value="Leukotriene A4 hydrolase N-terminal domain"/>
    <property type="match status" value="1"/>
</dbReference>
<organism evidence="1 2">
    <name type="scientific">Mannheimia haemolytica</name>
    <name type="common">Pasteurella haemolytica</name>
    <dbReference type="NCBI Taxonomy" id="75985"/>
    <lineage>
        <taxon>Bacteria</taxon>
        <taxon>Pseudomonadati</taxon>
        <taxon>Pseudomonadota</taxon>
        <taxon>Gammaproteobacteria</taxon>
        <taxon>Pasteurellales</taxon>
        <taxon>Pasteurellaceae</taxon>
        <taxon>Mannheimia</taxon>
    </lineage>
</organism>
<accession>A0A378MW08</accession>
<dbReference type="Gene3D" id="2.60.40.1730">
    <property type="entry name" value="tricorn interacting facor f3 domain"/>
    <property type="match status" value="1"/>
</dbReference>
<dbReference type="EC" id="3.4.11.2" evidence="1"/>
<dbReference type="AlphaFoldDB" id="A0A378MW08"/>
<dbReference type="Proteomes" id="UP000254802">
    <property type="component" value="Unassembled WGS sequence"/>
</dbReference>
<evidence type="ECO:0000313" key="1">
    <source>
        <dbReference type="EMBL" id="STY60400.1"/>
    </source>
</evidence>
<reference evidence="1 2" key="1">
    <citation type="submission" date="2018-06" db="EMBL/GenBank/DDBJ databases">
        <authorList>
            <consortium name="Pathogen Informatics"/>
            <person name="Doyle S."/>
        </authorList>
    </citation>
    <scope>NUCLEOTIDE SEQUENCE [LARGE SCALE GENOMIC DNA]</scope>
    <source>
        <strain evidence="1 2">NCTC10638</strain>
    </source>
</reference>
<name>A0A378MW08_MANHA</name>
<dbReference type="InterPro" id="IPR012779">
    <property type="entry name" value="Peptidase_M1_pepN"/>
</dbReference>
<dbReference type="PANTHER" id="PTHR46322">
    <property type="entry name" value="PUROMYCIN-SENSITIVE AMINOPEPTIDASE"/>
    <property type="match status" value="1"/>
</dbReference>
<dbReference type="GO" id="GO:0016285">
    <property type="term" value="F:alanyl aminopeptidase activity"/>
    <property type="evidence" value="ECO:0007669"/>
    <property type="project" value="UniProtKB-EC"/>
</dbReference>
<sequence>MQPKAKLRKDYRAPDFTITDIYLDFQLDPDRTFVTSKLTVVRKNPEATTLRLDGHSFDFLSLKYNGEPFSAFQKDDESLTLNLADVPAERFELEIETALNPAQKHLVTRFV</sequence>
<keyword evidence="1" id="KW-0031">Aminopeptidase</keyword>